<organism evidence="1 2">
    <name type="scientific">Glomus cerebriforme</name>
    <dbReference type="NCBI Taxonomy" id="658196"/>
    <lineage>
        <taxon>Eukaryota</taxon>
        <taxon>Fungi</taxon>
        <taxon>Fungi incertae sedis</taxon>
        <taxon>Mucoromycota</taxon>
        <taxon>Glomeromycotina</taxon>
        <taxon>Glomeromycetes</taxon>
        <taxon>Glomerales</taxon>
        <taxon>Glomeraceae</taxon>
        <taxon>Glomus</taxon>
    </lineage>
</organism>
<dbReference type="AlphaFoldDB" id="A0A397T2Z5"/>
<dbReference type="EMBL" id="QKYT01000217">
    <property type="protein sequence ID" value="RIA89521.1"/>
    <property type="molecule type" value="Genomic_DNA"/>
</dbReference>
<keyword evidence="2" id="KW-1185">Reference proteome</keyword>
<evidence type="ECO:0000313" key="2">
    <source>
        <dbReference type="Proteomes" id="UP000265703"/>
    </source>
</evidence>
<reference evidence="1 2" key="1">
    <citation type="submission" date="2018-06" db="EMBL/GenBank/DDBJ databases">
        <title>Comparative genomics reveals the genomic features of Rhizophagus irregularis, R. cerebriforme, R. diaphanum and Gigaspora rosea, and their symbiotic lifestyle signature.</title>
        <authorList>
            <person name="Morin E."/>
            <person name="San Clemente H."/>
            <person name="Chen E.C.H."/>
            <person name="De La Providencia I."/>
            <person name="Hainaut M."/>
            <person name="Kuo A."/>
            <person name="Kohler A."/>
            <person name="Murat C."/>
            <person name="Tang N."/>
            <person name="Roy S."/>
            <person name="Loubradou J."/>
            <person name="Henrissat B."/>
            <person name="Grigoriev I.V."/>
            <person name="Corradi N."/>
            <person name="Roux C."/>
            <person name="Martin F.M."/>
        </authorList>
    </citation>
    <scope>NUCLEOTIDE SEQUENCE [LARGE SCALE GENOMIC DNA]</scope>
    <source>
        <strain evidence="1 2">DAOM 227022</strain>
    </source>
</reference>
<dbReference type="OrthoDB" id="2316735at2759"/>
<name>A0A397T2Z5_9GLOM</name>
<accession>A0A397T2Z5</accession>
<sequence length="208" mass="24507">MPRDQPVRWDSTETIEVLNFLNNNFDAWHKNHLSACVESIEATCTTRDARSIYNKVHIMIKAMDEFLNTGKKSTNCTVIWEDNTIHELVRQLYKKTKERREKENLETISDNDMMNIDDESTELFSTELVDNLFKEKIQEITQNRYKLIETVENTNSTFRKSNIPSPYSIETVKNTCSEKSKQIKQLQTELIKTIEIANNLYEKLKNFQ</sequence>
<gene>
    <name evidence="1" type="ORF">C1645_738594</name>
</gene>
<comment type="caution">
    <text evidence="1">The sequence shown here is derived from an EMBL/GenBank/DDBJ whole genome shotgun (WGS) entry which is preliminary data.</text>
</comment>
<evidence type="ECO:0000313" key="1">
    <source>
        <dbReference type="EMBL" id="RIA89521.1"/>
    </source>
</evidence>
<protein>
    <submittedName>
        <fullName evidence="1">Uncharacterized protein</fullName>
    </submittedName>
</protein>
<proteinExistence type="predicted"/>
<dbReference type="Proteomes" id="UP000265703">
    <property type="component" value="Unassembled WGS sequence"/>
</dbReference>